<dbReference type="PANTHER" id="PTHR46009">
    <property type="entry name" value="VACUOLAR PROTEIN SORTING-ASSOCIATED PROTEIN VTA1 HOMOLOG"/>
    <property type="match status" value="1"/>
</dbReference>
<dbReference type="OrthoDB" id="391137at2759"/>
<dbReference type="Proteomes" id="UP000218811">
    <property type="component" value="Unassembled WGS sequence"/>
</dbReference>
<name>A0A2H3IV66_WOLCO</name>
<dbReference type="GO" id="GO:0005771">
    <property type="term" value="C:multivesicular body"/>
    <property type="evidence" value="ECO:0007669"/>
    <property type="project" value="TreeGrafter"/>
</dbReference>
<evidence type="ECO:0000256" key="2">
    <source>
        <dbReference type="ARBA" id="ARBA00023136"/>
    </source>
</evidence>
<dbReference type="GO" id="GO:0032511">
    <property type="term" value="P:late endosome to vacuole transport via multivesicular body sorting pathway"/>
    <property type="evidence" value="ECO:0007669"/>
    <property type="project" value="InterPro"/>
</dbReference>
<accession>A0A2H3IV66</accession>
<sequence>MTFMNLPPVPPELKTVSPYLQRADELSTKEPVVSYWCAYYAAQVGIALKPKDAPSRKFLFSLLEALEHLKADLGSNDAIEDEAAASAYVENFALKVFAMADNEDRRGEATRCTAKKFLAAANFFEILRTFVQPDLAHTTDNQNEEKIRYAKWKAADIAKAFREGRKPTAGPAGSE</sequence>
<dbReference type="Gene3D" id="1.25.40.270">
    <property type="entry name" value="Vacuolar protein sorting-associated protein vta1"/>
    <property type="match status" value="1"/>
</dbReference>
<protein>
    <submittedName>
        <fullName evidence="4">DUF605-domain-containing protein</fullName>
    </submittedName>
</protein>
<dbReference type="Pfam" id="PF04652">
    <property type="entry name" value="Vta1"/>
    <property type="match status" value="1"/>
</dbReference>
<dbReference type="InterPro" id="IPR039431">
    <property type="entry name" value="Vta1/CALS_N"/>
</dbReference>
<feature type="domain" description="Vta1/callose synthase N-terminal" evidence="3">
    <location>
        <begin position="16"/>
        <end position="163"/>
    </location>
</feature>
<dbReference type="PANTHER" id="PTHR46009:SF1">
    <property type="entry name" value="VACUOLAR PROTEIN SORTING-ASSOCIATED PROTEIN VTA1 HOMOLOG"/>
    <property type="match status" value="1"/>
</dbReference>
<evidence type="ECO:0000313" key="5">
    <source>
        <dbReference type="Proteomes" id="UP000218811"/>
    </source>
</evidence>
<evidence type="ECO:0000313" key="4">
    <source>
        <dbReference type="EMBL" id="PCH33882.1"/>
    </source>
</evidence>
<dbReference type="STRING" id="742152.A0A2H3IV66"/>
<reference evidence="4 5" key="1">
    <citation type="journal article" date="2012" name="Science">
        <title>The Paleozoic origin of enzymatic lignin decomposition reconstructed from 31 fungal genomes.</title>
        <authorList>
            <person name="Floudas D."/>
            <person name="Binder M."/>
            <person name="Riley R."/>
            <person name="Barry K."/>
            <person name="Blanchette R.A."/>
            <person name="Henrissat B."/>
            <person name="Martinez A.T."/>
            <person name="Otillar R."/>
            <person name="Spatafora J.W."/>
            <person name="Yadav J.S."/>
            <person name="Aerts A."/>
            <person name="Benoit I."/>
            <person name="Boyd A."/>
            <person name="Carlson A."/>
            <person name="Copeland A."/>
            <person name="Coutinho P.M."/>
            <person name="de Vries R.P."/>
            <person name="Ferreira P."/>
            <person name="Findley K."/>
            <person name="Foster B."/>
            <person name="Gaskell J."/>
            <person name="Glotzer D."/>
            <person name="Gorecki P."/>
            <person name="Heitman J."/>
            <person name="Hesse C."/>
            <person name="Hori C."/>
            <person name="Igarashi K."/>
            <person name="Jurgens J.A."/>
            <person name="Kallen N."/>
            <person name="Kersten P."/>
            <person name="Kohler A."/>
            <person name="Kuees U."/>
            <person name="Kumar T.K.A."/>
            <person name="Kuo A."/>
            <person name="LaButti K."/>
            <person name="Larrondo L.F."/>
            <person name="Lindquist E."/>
            <person name="Ling A."/>
            <person name="Lombard V."/>
            <person name="Lucas S."/>
            <person name="Lundell T."/>
            <person name="Martin R."/>
            <person name="McLaughlin D.J."/>
            <person name="Morgenstern I."/>
            <person name="Morin E."/>
            <person name="Murat C."/>
            <person name="Nagy L.G."/>
            <person name="Nolan M."/>
            <person name="Ohm R.A."/>
            <person name="Patyshakuliyeva A."/>
            <person name="Rokas A."/>
            <person name="Ruiz-Duenas F.J."/>
            <person name="Sabat G."/>
            <person name="Salamov A."/>
            <person name="Samejima M."/>
            <person name="Schmutz J."/>
            <person name="Slot J.C."/>
            <person name="St John F."/>
            <person name="Stenlid J."/>
            <person name="Sun H."/>
            <person name="Sun S."/>
            <person name="Syed K."/>
            <person name="Tsang A."/>
            <person name="Wiebenga A."/>
            <person name="Young D."/>
            <person name="Pisabarro A."/>
            <person name="Eastwood D.C."/>
            <person name="Martin F."/>
            <person name="Cullen D."/>
            <person name="Grigoriev I.V."/>
            <person name="Hibbett D.S."/>
        </authorList>
    </citation>
    <scope>NUCLEOTIDE SEQUENCE [LARGE SCALE GENOMIC DNA]</scope>
    <source>
        <strain evidence="4 5">MD-104</strain>
    </source>
</reference>
<feature type="non-terminal residue" evidence="4">
    <location>
        <position position="175"/>
    </location>
</feature>
<evidence type="ECO:0000259" key="3">
    <source>
        <dbReference type="Pfam" id="PF04652"/>
    </source>
</evidence>
<dbReference type="AlphaFoldDB" id="A0A2H3IV66"/>
<organism evidence="4 5">
    <name type="scientific">Wolfiporia cocos (strain MD-104)</name>
    <name type="common">Brown rot fungus</name>
    <dbReference type="NCBI Taxonomy" id="742152"/>
    <lineage>
        <taxon>Eukaryota</taxon>
        <taxon>Fungi</taxon>
        <taxon>Dikarya</taxon>
        <taxon>Basidiomycota</taxon>
        <taxon>Agaricomycotina</taxon>
        <taxon>Agaricomycetes</taxon>
        <taxon>Polyporales</taxon>
        <taxon>Phaeolaceae</taxon>
        <taxon>Wolfiporia</taxon>
    </lineage>
</organism>
<keyword evidence="2" id="KW-0472">Membrane</keyword>
<gene>
    <name evidence="4" type="ORF">WOLCODRAFT_60891</name>
</gene>
<dbReference type="InterPro" id="IPR023175">
    <property type="entry name" value="Vta1/CALS_N_sf"/>
</dbReference>
<keyword evidence="5" id="KW-1185">Reference proteome</keyword>
<evidence type="ECO:0000256" key="1">
    <source>
        <dbReference type="ARBA" id="ARBA00004308"/>
    </source>
</evidence>
<comment type="subcellular location">
    <subcellularLocation>
        <location evidence="1">Endomembrane system</location>
    </subcellularLocation>
</comment>
<dbReference type="OMA" id="KTAYESH"/>
<dbReference type="InterPro" id="IPR044538">
    <property type="entry name" value="Vta1-like"/>
</dbReference>
<proteinExistence type="predicted"/>
<dbReference type="EMBL" id="KB467831">
    <property type="protein sequence ID" value="PCH33882.1"/>
    <property type="molecule type" value="Genomic_DNA"/>
</dbReference>